<sequence length="330" mass="36716">MLIFTNDVATANALERADARVKAIAWQDPLTFGRLVSGNDLDAFASARSFAYAASHWDEDNVVEEDFKLRHADLQQGFASEDKVYLLFGGSLADQFGLSQILGWLSERPIAEQAKGHLVQVDGDLSVFSEGALLEIVKTAERIPANMHAVYAITWDAIAGCDPKQVEDAMDRARSAELSSLATALERWLQELPSLENGLSISQMQVLDAVRLGIRDPRSLRSEVERTEKNVFRIDWEFWQILDALCSEPEPLLSLESGAAFLCPPRDLAFEAFEAQRLDLTERGLAVLEGRSNYLSGSFPERWWGGTKIDAESPFFWDYATRKVVGPNAS</sequence>
<evidence type="ECO:0000313" key="2">
    <source>
        <dbReference type="Proteomes" id="UP000526501"/>
    </source>
</evidence>
<dbReference type="Proteomes" id="UP000526501">
    <property type="component" value="Unassembled WGS sequence"/>
</dbReference>
<dbReference type="RefSeq" id="WP_185660685.1">
    <property type="nucleotide sequence ID" value="NZ_CAWPOO010000012.1"/>
</dbReference>
<proteinExistence type="predicted"/>
<dbReference type="AlphaFoldDB" id="A0A7X1E8X3"/>
<comment type="caution">
    <text evidence="1">The sequence shown here is derived from an EMBL/GenBank/DDBJ whole genome shotgun (WGS) entry which is preliminary data.</text>
</comment>
<organism evidence="1 2">
    <name type="scientific">Pelagicoccus albus</name>
    <dbReference type="NCBI Taxonomy" id="415222"/>
    <lineage>
        <taxon>Bacteria</taxon>
        <taxon>Pseudomonadati</taxon>
        <taxon>Verrucomicrobiota</taxon>
        <taxon>Opitutia</taxon>
        <taxon>Puniceicoccales</taxon>
        <taxon>Pelagicoccaceae</taxon>
        <taxon>Pelagicoccus</taxon>
    </lineage>
</organism>
<gene>
    <name evidence="1" type="ORF">H5P27_12240</name>
</gene>
<accession>A0A7X1E8X3</accession>
<evidence type="ECO:0000313" key="1">
    <source>
        <dbReference type="EMBL" id="MBC2606814.1"/>
    </source>
</evidence>
<reference evidence="1 2" key="1">
    <citation type="submission" date="2020-07" db="EMBL/GenBank/DDBJ databases">
        <authorList>
            <person name="Feng X."/>
        </authorList>
    </citation>
    <scope>NUCLEOTIDE SEQUENCE [LARGE SCALE GENOMIC DNA]</scope>
    <source>
        <strain evidence="1 2">JCM23202</strain>
    </source>
</reference>
<keyword evidence="2" id="KW-1185">Reference proteome</keyword>
<dbReference type="EMBL" id="JACHVC010000012">
    <property type="protein sequence ID" value="MBC2606814.1"/>
    <property type="molecule type" value="Genomic_DNA"/>
</dbReference>
<name>A0A7X1E8X3_9BACT</name>
<protein>
    <submittedName>
        <fullName evidence="1">Uncharacterized protein</fullName>
    </submittedName>
</protein>